<keyword evidence="7" id="KW-0411">Iron-sulfur</keyword>
<reference evidence="11 12" key="1">
    <citation type="journal article" date="2011" name="J. Bacteriol.">
        <title>Draft genome of the psychrotolerant acidophile Acidithiobacillus ferrivorans SS3.</title>
        <authorList>
            <person name="Liljeqvist M."/>
            <person name="Valdes J."/>
            <person name="Holmes D.S."/>
            <person name="Dopson M."/>
        </authorList>
    </citation>
    <scope>NUCLEOTIDE SEQUENCE [LARGE SCALE GENOMIC DNA]</scope>
    <source>
        <strain evidence="11 12">SS3</strain>
    </source>
</reference>
<sequence length="233" mass="25623">MPGENGWLAVFRTLQEAFGPQEWWPAQSPFEVMVGAILTQNTAWRNVEKAIANLRAADILSVAAILTLPEGDLAELLRPSGFYRIKTGRLLALCRFLTARGVDAAPEQLARQAAVPALRRDLLAVHGVGEETADSILLYALDLPVMVVDAYTRRIGSRLGLLEDHLSYIEVQAAIEAELEPGDVAVRNALHALLVSLGKDYCRPRPRCNTCPLNMRCAYAAGQQCRPRQPEQP</sequence>
<keyword evidence="9" id="KW-0326">Glycosidase</keyword>
<evidence type="ECO:0000256" key="7">
    <source>
        <dbReference type="ARBA" id="ARBA00023014"/>
    </source>
</evidence>
<dbReference type="InterPro" id="IPR023170">
    <property type="entry name" value="HhH_base_excis_C"/>
</dbReference>
<keyword evidence="6" id="KW-0408">Iron</keyword>
<dbReference type="InterPro" id="IPR000445">
    <property type="entry name" value="HhH_motif"/>
</dbReference>
<keyword evidence="4" id="KW-0227">DNA damage</keyword>
<name>G0JM96_9PROT</name>
<dbReference type="Gene3D" id="1.10.340.30">
    <property type="entry name" value="Hypothetical protein, domain 2"/>
    <property type="match status" value="1"/>
</dbReference>
<dbReference type="eggNOG" id="COG2231">
    <property type="taxonomic scope" value="Bacteria"/>
</dbReference>
<evidence type="ECO:0000313" key="12">
    <source>
        <dbReference type="Proteomes" id="UP000009220"/>
    </source>
</evidence>
<accession>G0JM96</accession>
<evidence type="ECO:0000259" key="10">
    <source>
        <dbReference type="SMART" id="SM00478"/>
    </source>
</evidence>
<dbReference type="GO" id="GO:0003677">
    <property type="term" value="F:DNA binding"/>
    <property type="evidence" value="ECO:0007669"/>
    <property type="project" value="InterPro"/>
</dbReference>
<evidence type="ECO:0000256" key="3">
    <source>
        <dbReference type="ARBA" id="ARBA00022723"/>
    </source>
</evidence>
<protein>
    <submittedName>
        <fullName evidence="11">HhH-GPD family protein</fullName>
    </submittedName>
</protein>
<evidence type="ECO:0000256" key="8">
    <source>
        <dbReference type="ARBA" id="ARBA00023204"/>
    </source>
</evidence>
<dbReference type="Pfam" id="PF00730">
    <property type="entry name" value="HhH-GPD"/>
    <property type="match status" value="1"/>
</dbReference>
<proteinExistence type="inferred from homology"/>
<dbReference type="Proteomes" id="UP000009220">
    <property type="component" value="Chromosome"/>
</dbReference>
<keyword evidence="8" id="KW-0234">DNA repair</keyword>
<dbReference type="CDD" id="cd00056">
    <property type="entry name" value="ENDO3c"/>
    <property type="match status" value="1"/>
</dbReference>
<dbReference type="GO" id="GO:0046872">
    <property type="term" value="F:metal ion binding"/>
    <property type="evidence" value="ECO:0007669"/>
    <property type="project" value="UniProtKB-KW"/>
</dbReference>
<gene>
    <name evidence="11" type="ORF">Acife_2026</name>
</gene>
<dbReference type="GO" id="GO:0019104">
    <property type="term" value="F:DNA N-glycosylase activity"/>
    <property type="evidence" value="ECO:0007669"/>
    <property type="project" value="UniProtKB-ARBA"/>
</dbReference>
<evidence type="ECO:0000256" key="5">
    <source>
        <dbReference type="ARBA" id="ARBA00022801"/>
    </source>
</evidence>
<dbReference type="HOGENOM" id="CLU_012862_6_0_6"/>
<dbReference type="InterPro" id="IPR011257">
    <property type="entry name" value="DNA_glycosylase"/>
</dbReference>
<keyword evidence="3" id="KW-0479">Metal-binding</keyword>
<dbReference type="GO" id="GO:0051539">
    <property type="term" value="F:4 iron, 4 sulfur cluster binding"/>
    <property type="evidence" value="ECO:0007669"/>
    <property type="project" value="UniProtKB-KW"/>
</dbReference>
<evidence type="ECO:0000256" key="9">
    <source>
        <dbReference type="ARBA" id="ARBA00023295"/>
    </source>
</evidence>
<dbReference type="PANTHER" id="PTHR10359">
    <property type="entry name" value="A/G-SPECIFIC ADENINE GLYCOSYLASE/ENDONUCLEASE III"/>
    <property type="match status" value="1"/>
</dbReference>
<evidence type="ECO:0000256" key="1">
    <source>
        <dbReference type="ARBA" id="ARBA00008343"/>
    </source>
</evidence>
<organism evidence="11 12">
    <name type="scientific">Acidithiobacillus ferrivorans SS3</name>
    <dbReference type="NCBI Taxonomy" id="743299"/>
    <lineage>
        <taxon>Bacteria</taxon>
        <taxon>Pseudomonadati</taxon>
        <taxon>Pseudomonadota</taxon>
        <taxon>Acidithiobacillia</taxon>
        <taxon>Acidithiobacillales</taxon>
        <taxon>Acidithiobacillaceae</taxon>
        <taxon>Acidithiobacillus</taxon>
    </lineage>
</organism>
<dbReference type="STRING" id="743299.Acife_2026"/>
<dbReference type="AlphaFoldDB" id="G0JM96"/>
<evidence type="ECO:0000256" key="4">
    <source>
        <dbReference type="ARBA" id="ARBA00022763"/>
    </source>
</evidence>
<dbReference type="Pfam" id="PF00633">
    <property type="entry name" value="HHH"/>
    <property type="match status" value="1"/>
</dbReference>
<evidence type="ECO:0000256" key="2">
    <source>
        <dbReference type="ARBA" id="ARBA00022485"/>
    </source>
</evidence>
<dbReference type="Gene3D" id="1.10.1670.10">
    <property type="entry name" value="Helix-hairpin-Helix base-excision DNA repair enzymes (C-terminal)"/>
    <property type="match status" value="1"/>
</dbReference>
<comment type="similarity">
    <text evidence="1">Belongs to the Nth/MutY family.</text>
</comment>
<dbReference type="PANTHER" id="PTHR10359:SF19">
    <property type="entry name" value="DNA REPAIR GLYCOSYLASE MJ1434-RELATED"/>
    <property type="match status" value="1"/>
</dbReference>
<dbReference type="EMBL" id="CP002985">
    <property type="protein sequence ID" value="AEM48146.1"/>
    <property type="molecule type" value="Genomic_DNA"/>
</dbReference>
<dbReference type="InterPro" id="IPR003265">
    <property type="entry name" value="HhH-GPD_domain"/>
</dbReference>
<dbReference type="PIRSF" id="PIRSF001435">
    <property type="entry name" value="Nth"/>
    <property type="match status" value="1"/>
</dbReference>
<evidence type="ECO:0000313" key="11">
    <source>
        <dbReference type="EMBL" id="AEM48146.1"/>
    </source>
</evidence>
<dbReference type="KEGG" id="afi:Acife_2026"/>
<dbReference type="RefSeq" id="WP_014029398.1">
    <property type="nucleotide sequence ID" value="NC_015942.1"/>
</dbReference>
<dbReference type="SUPFAM" id="SSF48150">
    <property type="entry name" value="DNA-glycosylase"/>
    <property type="match status" value="1"/>
</dbReference>
<dbReference type="GO" id="GO:0006284">
    <property type="term" value="P:base-excision repair"/>
    <property type="evidence" value="ECO:0007669"/>
    <property type="project" value="InterPro"/>
</dbReference>
<dbReference type="SMART" id="SM00478">
    <property type="entry name" value="ENDO3c"/>
    <property type="match status" value="1"/>
</dbReference>
<keyword evidence="2" id="KW-0004">4Fe-4S</keyword>
<feature type="domain" description="HhH-GPD" evidence="10">
    <location>
        <begin position="38"/>
        <end position="200"/>
    </location>
</feature>
<evidence type="ECO:0000256" key="6">
    <source>
        <dbReference type="ARBA" id="ARBA00023004"/>
    </source>
</evidence>
<keyword evidence="5" id="KW-0378">Hydrolase</keyword>